<dbReference type="SUPFAM" id="SSF54001">
    <property type="entry name" value="Cysteine proteinases"/>
    <property type="match status" value="1"/>
</dbReference>
<dbReference type="EC" id="2.3.1.5" evidence="2"/>
<dbReference type="InterPro" id="IPR001447">
    <property type="entry name" value="Arylamine_N-AcTrfase"/>
</dbReference>
<sequence>MLLKPSGAGSRLCPGKPSSFRKQSSLQSRRRNLKTQSLTPWYNKRGDNHPQHNQFFSSPFAGTMNIQDYFTRISYKGPSENLDLEMLTAILQHQIRAVPFENLSIHCGDTIELELEQVYDKIVRRKRGGWCLENNQLLSWALKTLGYNLTLLGAKVFSPENNAYADENNHLLLNVVQDGKSYIVDAGFGTVYQMWEPMELISGKDQPQTPGIFRFLEEKGTWYLEKSKRKVYIPNHSDAKPDPLQASDCRKIYAFTLEPREIEDFRAQCAYLQTSPNSVFVTKSICTLQTTDGIRALIGWKYTEIKFNFKQNMDLVETTILPDEEIEKTLKVKFNITLDKKLQPVNAGGRSSMF</sequence>
<evidence type="ECO:0000256" key="5">
    <source>
        <dbReference type="ARBA" id="ARBA00052838"/>
    </source>
</evidence>
<protein>
    <recommendedName>
        <fullName evidence="2">arylamine N-acetyltransferase</fullName>
        <ecNumber evidence="2">2.3.1.5</ecNumber>
    </recommendedName>
</protein>
<dbReference type="FunFam" id="3.30.2140.20:FF:000001">
    <property type="entry name" value="Arylamine N-acetyltransferase 1"/>
    <property type="match status" value="1"/>
</dbReference>
<evidence type="ECO:0000256" key="2">
    <source>
        <dbReference type="ARBA" id="ARBA00012701"/>
    </source>
</evidence>
<evidence type="ECO:0000256" key="6">
    <source>
        <dbReference type="RuleBase" id="RU003452"/>
    </source>
</evidence>
<comment type="similarity">
    <text evidence="1 6">Belongs to the arylamine N-acetyltransferase family.</text>
</comment>
<proteinExistence type="inferred from homology"/>
<dbReference type="PRINTS" id="PR01543">
    <property type="entry name" value="ANATRNSFRASE"/>
</dbReference>
<evidence type="ECO:0000256" key="4">
    <source>
        <dbReference type="ARBA" id="ARBA00023315"/>
    </source>
</evidence>
<dbReference type="PANTHER" id="PTHR11786">
    <property type="entry name" value="N-HYDROXYARYLAMINE O-ACETYLTRANSFERASE"/>
    <property type="match status" value="1"/>
</dbReference>
<evidence type="ECO:0000313" key="9">
    <source>
        <dbReference type="Proteomes" id="UP000594220"/>
    </source>
</evidence>
<keyword evidence="9" id="KW-1185">Reference proteome</keyword>
<dbReference type="Pfam" id="PF00797">
    <property type="entry name" value="Acetyltransf_2"/>
    <property type="match status" value="1"/>
</dbReference>
<dbReference type="GO" id="GO:0004060">
    <property type="term" value="F:arylamine N-acetyltransferase activity"/>
    <property type="evidence" value="ECO:0007669"/>
    <property type="project" value="UniProtKB-EC"/>
</dbReference>
<comment type="catalytic activity">
    <reaction evidence="5">
        <text>an arylamine + acetyl-CoA = an N-acetylarylamine + CoA</text>
        <dbReference type="Rhea" id="RHEA:16613"/>
        <dbReference type="ChEBI" id="CHEBI:13790"/>
        <dbReference type="ChEBI" id="CHEBI:50471"/>
        <dbReference type="ChEBI" id="CHEBI:57287"/>
        <dbReference type="ChEBI" id="CHEBI:57288"/>
        <dbReference type="EC" id="2.3.1.5"/>
    </reaction>
</comment>
<dbReference type="InterPro" id="IPR038765">
    <property type="entry name" value="Papain-like_cys_pep_sf"/>
</dbReference>
<dbReference type="Ensembl" id="ENSCPRT00005010306.1">
    <property type="protein sequence ID" value="ENSCPRP00005008747.1"/>
    <property type="gene ID" value="ENSCPRG00005006261.1"/>
</dbReference>
<dbReference type="PANTHER" id="PTHR11786:SF8">
    <property type="entry name" value="ARYLAMINE N-ACETYLTRANSFERASE 1"/>
    <property type="match status" value="1"/>
</dbReference>
<name>A0A7M4EES2_CROPO</name>
<reference evidence="8" key="1">
    <citation type="submission" date="2025-08" db="UniProtKB">
        <authorList>
            <consortium name="Ensembl"/>
        </authorList>
    </citation>
    <scope>IDENTIFICATION</scope>
</reference>
<dbReference type="Proteomes" id="UP000594220">
    <property type="component" value="Unplaced"/>
</dbReference>
<evidence type="ECO:0000313" key="8">
    <source>
        <dbReference type="Ensembl" id="ENSCPRP00005008747.1"/>
    </source>
</evidence>
<dbReference type="InterPro" id="IPR053710">
    <property type="entry name" value="Arylamine_NAT_domain_sf"/>
</dbReference>
<keyword evidence="3 6" id="KW-0808">Transferase</keyword>
<dbReference type="OMA" id="IMYAMAQ"/>
<dbReference type="AlphaFoldDB" id="A0A7M4EES2"/>
<keyword evidence="4 6" id="KW-0012">Acyltransferase</keyword>
<evidence type="ECO:0000256" key="3">
    <source>
        <dbReference type="ARBA" id="ARBA00022679"/>
    </source>
</evidence>
<dbReference type="Gene3D" id="3.30.2140.20">
    <property type="match status" value="1"/>
</dbReference>
<feature type="region of interest" description="Disordered" evidence="7">
    <location>
        <begin position="1"/>
        <end position="32"/>
    </location>
</feature>
<evidence type="ECO:0000256" key="1">
    <source>
        <dbReference type="ARBA" id="ARBA00006547"/>
    </source>
</evidence>
<organism evidence="8 9">
    <name type="scientific">Crocodylus porosus</name>
    <name type="common">Saltwater crocodile</name>
    <name type="synonym">Estuarine crocodile</name>
    <dbReference type="NCBI Taxonomy" id="8502"/>
    <lineage>
        <taxon>Eukaryota</taxon>
        <taxon>Metazoa</taxon>
        <taxon>Chordata</taxon>
        <taxon>Craniata</taxon>
        <taxon>Vertebrata</taxon>
        <taxon>Euteleostomi</taxon>
        <taxon>Archelosauria</taxon>
        <taxon>Archosauria</taxon>
        <taxon>Crocodylia</taxon>
        <taxon>Longirostres</taxon>
        <taxon>Crocodylidae</taxon>
        <taxon>Crocodylus</taxon>
    </lineage>
</organism>
<dbReference type="GeneTree" id="ENSGT00390000012054"/>
<accession>A0A7M4EES2</accession>
<evidence type="ECO:0000256" key="7">
    <source>
        <dbReference type="SAM" id="MobiDB-lite"/>
    </source>
</evidence>
<reference evidence="8" key="2">
    <citation type="submission" date="2025-09" db="UniProtKB">
        <authorList>
            <consortium name="Ensembl"/>
        </authorList>
    </citation>
    <scope>IDENTIFICATION</scope>
</reference>